<organism evidence="4 5">
    <name type="scientific">Actinomyces respiraculi</name>
    <dbReference type="NCBI Taxonomy" id="2744574"/>
    <lineage>
        <taxon>Bacteria</taxon>
        <taxon>Bacillati</taxon>
        <taxon>Actinomycetota</taxon>
        <taxon>Actinomycetes</taxon>
        <taxon>Actinomycetales</taxon>
        <taxon>Actinomycetaceae</taxon>
        <taxon>Actinomyces</taxon>
    </lineage>
</organism>
<dbReference type="GO" id="GO:1901982">
    <property type="term" value="F:maltose binding"/>
    <property type="evidence" value="ECO:0007669"/>
    <property type="project" value="TreeGrafter"/>
</dbReference>
<evidence type="ECO:0000313" key="5">
    <source>
        <dbReference type="Proteomes" id="UP000594637"/>
    </source>
</evidence>
<accession>A0A7T0LMX9</accession>
<gene>
    <name evidence="4" type="ORF">ID810_11940</name>
</gene>
<evidence type="ECO:0000256" key="2">
    <source>
        <dbReference type="ARBA" id="ARBA00022448"/>
    </source>
</evidence>
<sequence length="382" mass="40788">MEGSISDEAISLLETTFAQENEGNVLKVEIQPWDGIVAKMQTALASDKECPDLIETGNTQSSIFSSVGAFAQVDDMYDTLGGADLIPSFIEAGTWDGKLYALPLYAGARGVFYRKDLIEAAGLSEPKTLDEFADTVIELGKANPENVPGFSGMYLAAVDQHSANSLFFAGGGEFATMDGGTWVQQLTAPQSISAIKRIQRLFNEGTAYALDSQAAQTAFEKYFNDAKVGVLVATDNVGGKISDELWDADKVGVMAIPGLKEGEIGHSFAGGSNISLPTKSQNPELARKALEIIFAEDFQILVAKDGWVPGNVTYGKEATGRMGPLQAEIVADAKLTPNTPQWGVATSNNLIRDFYTALAQGNEVEATAAEYGQKIEDILNSK</sequence>
<dbReference type="SUPFAM" id="SSF53850">
    <property type="entry name" value="Periplasmic binding protein-like II"/>
    <property type="match status" value="1"/>
</dbReference>
<dbReference type="AlphaFoldDB" id="A0A7T0LMX9"/>
<dbReference type="Pfam" id="PF01547">
    <property type="entry name" value="SBP_bac_1"/>
    <property type="match status" value="1"/>
</dbReference>
<name>A0A7T0LMX9_9ACTO</name>
<keyword evidence="3" id="KW-0732">Signal</keyword>
<proteinExistence type="inferred from homology"/>
<dbReference type="GO" id="GO:0055052">
    <property type="term" value="C:ATP-binding cassette (ABC) transporter complex, substrate-binding subunit-containing"/>
    <property type="evidence" value="ECO:0007669"/>
    <property type="project" value="TreeGrafter"/>
</dbReference>
<dbReference type="PANTHER" id="PTHR30061">
    <property type="entry name" value="MALTOSE-BINDING PERIPLASMIC PROTEIN"/>
    <property type="match status" value="1"/>
</dbReference>
<keyword evidence="2" id="KW-0813">Transport</keyword>
<comment type="similarity">
    <text evidence="1">Belongs to the bacterial solute-binding protein 1 family.</text>
</comment>
<dbReference type="GO" id="GO:0015768">
    <property type="term" value="P:maltose transport"/>
    <property type="evidence" value="ECO:0007669"/>
    <property type="project" value="TreeGrafter"/>
</dbReference>
<dbReference type="GO" id="GO:0042956">
    <property type="term" value="P:maltodextrin transmembrane transport"/>
    <property type="evidence" value="ECO:0007669"/>
    <property type="project" value="TreeGrafter"/>
</dbReference>
<dbReference type="Proteomes" id="UP000594637">
    <property type="component" value="Chromosome"/>
</dbReference>
<dbReference type="PANTHER" id="PTHR30061:SF50">
    <property type="entry name" value="MALTOSE_MALTODEXTRIN-BINDING PERIPLASMIC PROTEIN"/>
    <property type="match status" value="1"/>
</dbReference>
<dbReference type="EMBL" id="CP063989">
    <property type="protein sequence ID" value="QPL06727.1"/>
    <property type="molecule type" value="Genomic_DNA"/>
</dbReference>
<dbReference type="KEGG" id="arep:ID810_11940"/>
<protein>
    <submittedName>
        <fullName evidence="4">Extracellular solute-binding protein</fullName>
    </submittedName>
</protein>
<dbReference type="Gene3D" id="3.40.190.10">
    <property type="entry name" value="Periplasmic binding protein-like II"/>
    <property type="match status" value="1"/>
</dbReference>
<dbReference type="InterPro" id="IPR006059">
    <property type="entry name" value="SBP"/>
</dbReference>
<keyword evidence="5" id="KW-1185">Reference proteome</keyword>
<evidence type="ECO:0000256" key="1">
    <source>
        <dbReference type="ARBA" id="ARBA00008520"/>
    </source>
</evidence>
<evidence type="ECO:0000256" key="3">
    <source>
        <dbReference type="ARBA" id="ARBA00022729"/>
    </source>
</evidence>
<evidence type="ECO:0000313" key="4">
    <source>
        <dbReference type="EMBL" id="QPL06727.1"/>
    </source>
</evidence>
<reference evidence="4 5" key="1">
    <citation type="submission" date="2020-11" db="EMBL/GenBank/DDBJ databases">
        <title>Actinomyces sp. ZJ750.</title>
        <authorList>
            <person name="Zhou J."/>
        </authorList>
    </citation>
    <scope>NUCLEOTIDE SEQUENCE [LARGE SCALE GENOMIC DNA]</scope>
    <source>
        <strain evidence="4 5">ZJ750</strain>
    </source>
</reference>